<sequence length="1192" mass="139136">MGRRTRSTNPDSEPVVVSNLDAAVKLLNSVIDIPDTKFNKLASSNDFIPILHYCAISVKRYCQDPTVEVNALLSSAKGSKNRLTEEFFIIEIFIINNIQYNDDLATKVTEVYPKFTEELKIALEKTEELAFFKGAKPKPRGARQVDDSLPDKQMLAIYSKSTVEYWILILEFNRYQTINYLIPELGKNKELKFPDEFLQAQFRGSQETMQIFKEYIINFFDDFFSDRRWFEFIEKTPELINYIITDVMDQLKPEQMKVLRPIYVPFLTQFFEQIYVGKSSIETFVDFVVLTGDEMFVNILDTDPEISSKFKEFFITNFDALFTNKKWTKFTESSQLLIKFIVSHRSQSDDNNEISLRNKELFSTIPMEKMKIINDINEKLLDNLLIDEEVSKIVEFFVQLPPSFFLLQFDSDHPTARNFKRIFTINFDNYIVDDRLRQFILSNDEILDVILHKIIPFTDTKKKDVCQAMFEEYLKRKLNVSERNVTPLIDFVKFISTTVPCEFLEFNHLSFSTQISLFQAVSERLSPNELSNHKNLYTEFYIPFLKTPSLLLLLPQSMRAPFYVTLIVPYLTTETLKLTPEQTYQVSIILAEDPFADQDHSEFFNFLVKNSDICIPLMRKNDKLMKACWGFILRSEKEIKAQVARDFVFQICLILLQRELPLEPKIFNLARDMYSREVFSRKVSESDKIQIIQRLASTFKKQIEQDILDRLALKNYQDASTSLIIKLSPDEFFVDAVQYSITRDNKGFINVLIDIFSKELGWRQIYNHVDVLLVFLQAALELNPVATKNSIFTHEKYDDLMIIFNRMSSQIAQHDILRLAFFQYFLGFDSKIENFFAQVTQPLHRPMFYGEFSDANKNQLLSQIFESYFDRPTENLQVTTIWTVFINVMNHNFIKLKNVQTVLDKIRELMIVPEQSDFDAMFVSSKREELINAMYKTSRSVGLENFFNFIAIFKSLEPGQTNCYKDVVSAVLIRYTPETKSETPAQITDYERENPRYRLFTPGKIKWVYWVQGLITLVLIFMSMYVAFRNQGTAPIILGVLGCLIVPVLAFAPLYFGKLHDEQTNLGWIITEFVLLVVSFVLIIVEYVLAKDFANNVALVIFLAAFLGITIYLLVVEIIQYKREHPKLDDEQKLIGNEDQKDDLKEDEEQKNQEEEDSDIAVVEPGKKSDQKPDIENQKEEKSQQSTKSVKK</sequence>
<gene>
    <name evidence="3" type="ORF">TVAG_256990</name>
</gene>
<dbReference type="SMR" id="A2FZP9"/>
<keyword evidence="4" id="KW-1185">Reference proteome</keyword>
<evidence type="ECO:0000313" key="4">
    <source>
        <dbReference type="Proteomes" id="UP000001542"/>
    </source>
</evidence>
<organism evidence="3 4">
    <name type="scientific">Trichomonas vaginalis (strain ATCC PRA-98 / G3)</name>
    <dbReference type="NCBI Taxonomy" id="412133"/>
    <lineage>
        <taxon>Eukaryota</taxon>
        <taxon>Metamonada</taxon>
        <taxon>Parabasalia</taxon>
        <taxon>Trichomonadida</taxon>
        <taxon>Trichomonadidae</taxon>
        <taxon>Trichomonas</taxon>
    </lineage>
</organism>
<evidence type="ECO:0000313" key="3">
    <source>
        <dbReference type="EMBL" id="EAX89619.1"/>
    </source>
</evidence>
<dbReference type="EMBL" id="DS114183">
    <property type="protein sequence ID" value="EAX89619.1"/>
    <property type="molecule type" value="Genomic_DNA"/>
</dbReference>
<name>A2FZP9_TRIV3</name>
<dbReference type="KEGG" id="tva:4747290"/>
<evidence type="ECO:0000256" key="2">
    <source>
        <dbReference type="SAM" id="Phobius"/>
    </source>
</evidence>
<reference evidence="3" key="1">
    <citation type="submission" date="2006-10" db="EMBL/GenBank/DDBJ databases">
        <authorList>
            <person name="Amadeo P."/>
            <person name="Zhao Q."/>
            <person name="Wortman J."/>
            <person name="Fraser-Liggett C."/>
            <person name="Carlton J."/>
        </authorList>
    </citation>
    <scope>NUCLEOTIDE SEQUENCE</scope>
    <source>
        <strain evidence="3">G3</strain>
    </source>
</reference>
<feature type="compositionally biased region" description="Basic and acidic residues" evidence="1">
    <location>
        <begin position="1130"/>
        <end position="1153"/>
    </location>
</feature>
<dbReference type="VEuPathDB" id="TrichDB:TVAGG3_0555390"/>
<feature type="transmembrane region" description="Helical" evidence="2">
    <location>
        <begin position="1034"/>
        <end position="1056"/>
    </location>
</feature>
<reference evidence="3" key="2">
    <citation type="journal article" date="2007" name="Science">
        <title>Draft genome sequence of the sexually transmitted pathogen Trichomonas vaginalis.</title>
        <authorList>
            <person name="Carlton J.M."/>
            <person name="Hirt R.P."/>
            <person name="Silva J.C."/>
            <person name="Delcher A.L."/>
            <person name="Schatz M."/>
            <person name="Zhao Q."/>
            <person name="Wortman J.R."/>
            <person name="Bidwell S.L."/>
            <person name="Alsmark U.C.M."/>
            <person name="Besteiro S."/>
            <person name="Sicheritz-Ponten T."/>
            <person name="Noel C.J."/>
            <person name="Dacks J.B."/>
            <person name="Foster P.G."/>
            <person name="Simillion C."/>
            <person name="Van de Peer Y."/>
            <person name="Miranda-Saavedra D."/>
            <person name="Barton G.J."/>
            <person name="Westrop G.D."/>
            <person name="Mueller S."/>
            <person name="Dessi D."/>
            <person name="Fiori P.L."/>
            <person name="Ren Q."/>
            <person name="Paulsen I."/>
            <person name="Zhang H."/>
            <person name="Bastida-Corcuera F.D."/>
            <person name="Simoes-Barbosa A."/>
            <person name="Brown M.T."/>
            <person name="Hayes R.D."/>
            <person name="Mukherjee M."/>
            <person name="Okumura C.Y."/>
            <person name="Schneider R."/>
            <person name="Smith A.J."/>
            <person name="Vanacova S."/>
            <person name="Villalvazo M."/>
            <person name="Haas B.J."/>
            <person name="Pertea M."/>
            <person name="Feldblyum T.V."/>
            <person name="Utterback T.R."/>
            <person name="Shu C.L."/>
            <person name="Osoegawa K."/>
            <person name="de Jong P.J."/>
            <person name="Hrdy I."/>
            <person name="Horvathova L."/>
            <person name="Zubacova Z."/>
            <person name="Dolezal P."/>
            <person name="Malik S.B."/>
            <person name="Logsdon J.M. Jr."/>
            <person name="Henze K."/>
            <person name="Gupta A."/>
            <person name="Wang C.C."/>
            <person name="Dunne R.L."/>
            <person name="Upcroft J.A."/>
            <person name="Upcroft P."/>
            <person name="White O."/>
            <person name="Salzberg S.L."/>
            <person name="Tang P."/>
            <person name="Chiu C.-H."/>
            <person name="Lee Y.-S."/>
            <person name="Embley T.M."/>
            <person name="Coombs G.H."/>
            <person name="Mottram J.C."/>
            <person name="Tachezy J."/>
            <person name="Fraser-Liggett C.M."/>
            <person name="Johnson P.J."/>
        </authorList>
    </citation>
    <scope>NUCLEOTIDE SEQUENCE [LARGE SCALE GENOMIC DNA]</scope>
    <source>
        <strain evidence="3">G3</strain>
    </source>
</reference>
<dbReference type="AlphaFoldDB" id="A2FZP9"/>
<feature type="compositionally biased region" description="Basic and acidic residues" evidence="1">
    <location>
        <begin position="1165"/>
        <end position="1183"/>
    </location>
</feature>
<feature type="transmembrane region" description="Helical" evidence="2">
    <location>
        <begin position="1096"/>
        <end position="1119"/>
    </location>
</feature>
<accession>A2FZP9</accession>
<evidence type="ECO:0000256" key="1">
    <source>
        <dbReference type="SAM" id="MobiDB-lite"/>
    </source>
</evidence>
<keyword evidence="2" id="KW-1133">Transmembrane helix</keyword>
<dbReference type="InParanoid" id="A2FZP9"/>
<keyword evidence="2" id="KW-0472">Membrane</keyword>
<proteinExistence type="predicted"/>
<dbReference type="Proteomes" id="UP000001542">
    <property type="component" value="Unassembled WGS sequence"/>
</dbReference>
<feature type="transmembrane region" description="Helical" evidence="2">
    <location>
        <begin position="1068"/>
        <end position="1090"/>
    </location>
</feature>
<feature type="transmembrane region" description="Helical" evidence="2">
    <location>
        <begin position="1007"/>
        <end position="1028"/>
    </location>
</feature>
<feature type="region of interest" description="Disordered" evidence="1">
    <location>
        <begin position="1130"/>
        <end position="1192"/>
    </location>
</feature>
<dbReference type="RefSeq" id="XP_001302549.1">
    <property type="nucleotide sequence ID" value="XM_001302548.1"/>
</dbReference>
<dbReference type="VEuPathDB" id="TrichDB:TVAG_256990"/>
<protein>
    <submittedName>
        <fullName evidence="3">Uncharacterized protein</fullName>
    </submittedName>
</protein>
<keyword evidence="2" id="KW-0812">Transmembrane</keyword>